<dbReference type="SUPFAM" id="SSF101874">
    <property type="entry name" value="YceI-like"/>
    <property type="match status" value="1"/>
</dbReference>
<dbReference type="Pfam" id="PF04264">
    <property type="entry name" value="YceI"/>
    <property type="match status" value="1"/>
</dbReference>
<dbReference type="EMBL" id="RAPE01000002">
    <property type="protein sequence ID" value="RKF14776.1"/>
    <property type="molecule type" value="Genomic_DNA"/>
</dbReference>
<dbReference type="AlphaFoldDB" id="A0A3A8B5H4"/>
<proteinExistence type="inferred from homology"/>
<evidence type="ECO:0000256" key="4">
    <source>
        <dbReference type="ARBA" id="ARBA00022475"/>
    </source>
</evidence>
<dbReference type="Gene3D" id="2.40.128.110">
    <property type="entry name" value="Lipid/polyisoprenoid-binding, YceI-like"/>
    <property type="match status" value="1"/>
</dbReference>
<dbReference type="Pfam" id="PF01292">
    <property type="entry name" value="Ni_hydr_CYTB"/>
    <property type="match status" value="1"/>
</dbReference>
<gene>
    <name evidence="15" type="ORF">D6850_07810</name>
</gene>
<comment type="similarity">
    <text evidence="12">Belongs to the cytochrome b561 family.</text>
</comment>
<feature type="domain" description="Lipid/polyisoprenoid-binding YceI-like" evidence="14">
    <location>
        <begin position="247"/>
        <end position="402"/>
    </location>
</feature>
<dbReference type="GO" id="GO:0005886">
    <property type="term" value="C:plasma membrane"/>
    <property type="evidence" value="ECO:0007669"/>
    <property type="project" value="UniProtKB-SubCell"/>
</dbReference>
<organism evidence="15 16">
    <name type="scientific">Roseovarius spongiae</name>
    <dbReference type="NCBI Taxonomy" id="2320272"/>
    <lineage>
        <taxon>Bacteria</taxon>
        <taxon>Pseudomonadati</taxon>
        <taxon>Pseudomonadota</taxon>
        <taxon>Alphaproteobacteria</taxon>
        <taxon>Rhodobacterales</taxon>
        <taxon>Roseobacteraceae</taxon>
        <taxon>Roseovarius</taxon>
    </lineage>
</organism>
<evidence type="ECO:0000256" key="8">
    <source>
        <dbReference type="ARBA" id="ARBA00022982"/>
    </source>
</evidence>
<evidence type="ECO:0000256" key="11">
    <source>
        <dbReference type="ARBA" id="ARBA00023136"/>
    </source>
</evidence>
<comment type="caution">
    <text evidence="15">The sequence shown here is derived from an EMBL/GenBank/DDBJ whole genome shotgun (WGS) entry which is preliminary data.</text>
</comment>
<feature type="transmembrane region" description="Helical" evidence="13">
    <location>
        <begin position="160"/>
        <end position="181"/>
    </location>
</feature>
<name>A0A3A8B5H4_9RHOB</name>
<evidence type="ECO:0000313" key="15">
    <source>
        <dbReference type="EMBL" id="RKF14776.1"/>
    </source>
</evidence>
<dbReference type="GO" id="GO:0020037">
    <property type="term" value="F:heme binding"/>
    <property type="evidence" value="ECO:0007669"/>
    <property type="project" value="TreeGrafter"/>
</dbReference>
<dbReference type="InterPro" id="IPR052168">
    <property type="entry name" value="Cytochrome_b561_oxidase"/>
</dbReference>
<evidence type="ECO:0000256" key="12">
    <source>
        <dbReference type="ARBA" id="ARBA00037975"/>
    </source>
</evidence>
<keyword evidence="16" id="KW-1185">Reference proteome</keyword>
<dbReference type="GO" id="GO:0022904">
    <property type="term" value="P:respiratory electron transport chain"/>
    <property type="evidence" value="ECO:0007669"/>
    <property type="project" value="InterPro"/>
</dbReference>
<dbReference type="InterPro" id="IPR036761">
    <property type="entry name" value="TTHA0802/YceI-like_sf"/>
</dbReference>
<keyword evidence="9 13" id="KW-1133">Transmembrane helix</keyword>
<keyword evidence="7" id="KW-0479">Metal-binding</keyword>
<dbReference type="SUPFAM" id="SSF81342">
    <property type="entry name" value="Transmembrane di-heme cytochromes"/>
    <property type="match status" value="1"/>
</dbReference>
<dbReference type="GO" id="GO:0046872">
    <property type="term" value="F:metal ion binding"/>
    <property type="evidence" value="ECO:0007669"/>
    <property type="project" value="UniProtKB-KW"/>
</dbReference>
<evidence type="ECO:0000256" key="7">
    <source>
        <dbReference type="ARBA" id="ARBA00022723"/>
    </source>
</evidence>
<keyword evidence="3" id="KW-0813">Transport</keyword>
<evidence type="ECO:0000256" key="9">
    <source>
        <dbReference type="ARBA" id="ARBA00022989"/>
    </source>
</evidence>
<feature type="transmembrane region" description="Helical" evidence="13">
    <location>
        <begin position="65"/>
        <end position="83"/>
    </location>
</feature>
<keyword evidence="6 13" id="KW-0812">Transmembrane</keyword>
<evidence type="ECO:0000256" key="5">
    <source>
        <dbReference type="ARBA" id="ARBA00022617"/>
    </source>
</evidence>
<keyword evidence="5" id="KW-0349">Heme</keyword>
<evidence type="ECO:0000313" key="16">
    <source>
        <dbReference type="Proteomes" id="UP000281128"/>
    </source>
</evidence>
<dbReference type="OrthoDB" id="1247465at2"/>
<keyword evidence="10" id="KW-0408">Iron</keyword>
<dbReference type="SMART" id="SM00867">
    <property type="entry name" value="YceI"/>
    <property type="match status" value="1"/>
</dbReference>
<evidence type="ECO:0000256" key="2">
    <source>
        <dbReference type="ARBA" id="ARBA00004651"/>
    </source>
</evidence>
<evidence type="ECO:0000256" key="3">
    <source>
        <dbReference type="ARBA" id="ARBA00022448"/>
    </source>
</evidence>
<evidence type="ECO:0000256" key="6">
    <source>
        <dbReference type="ARBA" id="ARBA00022692"/>
    </source>
</evidence>
<keyword evidence="4" id="KW-1003">Cell membrane</keyword>
<dbReference type="RefSeq" id="WP_121165583.1">
    <property type="nucleotide sequence ID" value="NZ_RAPE01000002.1"/>
</dbReference>
<evidence type="ECO:0000256" key="1">
    <source>
        <dbReference type="ARBA" id="ARBA00001970"/>
    </source>
</evidence>
<reference evidence="15 16" key="1">
    <citation type="submission" date="2018-09" db="EMBL/GenBank/DDBJ databases">
        <title>Roseovarius spongiae sp. nov., isolated from a marine sponge.</title>
        <authorList>
            <person name="Zhuang L."/>
            <person name="Luo L."/>
        </authorList>
    </citation>
    <scope>NUCLEOTIDE SEQUENCE [LARGE SCALE GENOMIC DNA]</scope>
    <source>
        <strain evidence="15 16">HN-E21</strain>
    </source>
</reference>
<dbReference type="PANTHER" id="PTHR30529:SF7">
    <property type="entry name" value="CYTOCHROME B561 BACTERIAL_NI-HYDROGENASE DOMAIN-CONTAINING PROTEIN"/>
    <property type="match status" value="1"/>
</dbReference>
<accession>A0A3A8B5H4</accession>
<sequence length="405" mass="42845">MQLTNSAATYGAVTKTFHWLIALLILAQFALGFTAVQVAEAARAAQGDGAQGLIDRATLLFSMHKTLGVAIFFTAVARILWALSQPKPGLLNGDAWLESRLAETVHWLLYGSLVMVPLSGWVHHAADAGYAPIWWPFGQGLPFVPKSEWLSGVAGTLHYLLQWVLAVAIGLHVAGALKHHLVDRDATLRRMLPGQTPAEPTARQPGHALPTLAALAIWVGVLGLAYERGWFAQAPGGAATLDAVASDWQVQEGALSIAITQMGATVEGHFNEWTAEITYDEAAAPGLRGAVTVTVSIPSLTLGSVTEQAMGPEYFAAADYPTARFTADILRGEDGALIAEGDLRIRDASVPVRLPFELQIADGTATAHGAMRVDRGDFGIGAGVDADTLGAGVDISFELTATRTE</sequence>
<protein>
    <submittedName>
        <fullName evidence="15">Cytochrome</fullName>
    </submittedName>
</protein>
<dbReference type="Gene3D" id="1.20.950.20">
    <property type="entry name" value="Transmembrane di-heme cytochromes, Chain C"/>
    <property type="match status" value="1"/>
</dbReference>
<dbReference type="InterPro" id="IPR007372">
    <property type="entry name" value="Lipid/polyisoprenoid-bd_YceI"/>
</dbReference>
<dbReference type="GO" id="GO:0009055">
    <property type="term" value="F:electron transfer activity"/>
    <property type="evidence" value="ECO:0007669"/>
    <property type="project" value="InterPro"/>
</dbReference>
<comment type="cofactor">
    <cofactor evidence="1">
        <name>heme b</name>
        <dbReference type="ChEBI" id="CHEBI:60344"/>
    </cofactor>
</comment>
<keyword evidence="11 13" id="KW-0472">Membrane</keyword>
<evidence type="ECO:0000256" key="10">
    <source>
        <dbReference type="ARBA" id="ARBA00023004"/>
    </source>
</evidence>
<dbReference type="InterPro" id="IPR016174">
    <property type="entry name" value="Di-haem_cyt_TM"/>
</dbReference>
<evidence type="ECO:0000259" key="14">
    <source>
        <dbReference type="SMART" id="SM00867"/>
    </source>
</evidence>
<comment type="subcellular location">
    <subcellularLocation>
        <location evidence="2">Cell membrane</location>
        <topology evidence="2">Multi-pass membrane protein</topology>
    </subcellularLocation>
</comment>
<dbReference type="Proteomes" id="UP000281128">
    <property type="component" value="Unassembled WGS sequence"/>
</dbReference>
<dbReference type="InterPro" id="IPR011577">
    <property type="entry name" value="Cyt_b561_bac/Ni-Hgenase"/>
</dbReference>
<evidence type="ECO:0000256" key="13">
    <source>
        <dbReference type="SAM" id="Phobius"/>
    </source>
</evidence>
<keyword evidence="8" id="KW-0249">Electron transport</keyword>
<dbReference type="PANTHER" id="PTHR30529">
    <property type="entry name" value="CYTOCHROME B561"/>
    <property type="match status" value="1"/>
</dbReference>